<dbReference type="Pfam" id="PF00756">
    <property type="entry name" value="Esterase"/>
    <property type="match status" value="1"/>
</dbReference>
<name>A0ABS0NC28_9NEIS</name>
<proteinExistence type="predicted"/>
<dbReference type="InterPro" id="IPR050583">
    <property type="entry name" value="Mycobacterial_A85_antigen"/>
</dbReference>
<dbReference type="SUPFAM" id="SSF53474">
    <property type="entry name" value="alpha/beta-Hydrolases"/>
    <property type="match status" value="1"/>
</dbReference>
<dbReference type="Proteomes" id="UP000768471">
    <property type="component" value="Unassembled WGS sequence"/>
</dbReference>
<dbReference type="PANTHER" id="PTHR48098">
    <property type="entry name" value="ENTEROCHELIN ESTERASE-RELATED"/>
    <property type="match status" value="1"/>
</dbReference>
<dbReference type="Gene3D" id="3.40.50.1820">
    <property type="entry name" value="alpha/beta hydrolase"/>
    <property type="match status" value="1"/>
</dbReference>
<sequence length="228" mass="24794">MTKPTSIRTLQAAGKTVYLAETAGCRADSPLVLTFLSQKETAELATLLPEIPLRLAAVDEPDWEAAFTPWPAPRAFKGAADFGGGADDYLAMLEQRLLPQLEAELAIQPVWRGLAGFSLGGLLAAYAAYRSGAFARLAAVSASLWFDGWPEFSAAHAFRTSPQRAYFSVGDKEKNSRNPRLACVEDNIRATAELWRQRGVATQFELNPGGHVAEVAQRMARAVHYLAE</sequence>
<evidence type="ECO:0008006" key="3">
    <source>
        <dbReference type="Google" id="ProtNLM"/>
    </source>
</evidence>
<dbReference type="PANTHER" id="PTHR48098:SF6">
    <property type="entry name" value="FERRI-BACILLIBACTIN ESTERASE BESA"/>
    <property type="match status" value="1"/>
</dbReference>
<dbReference type="InterPro" id="IPR000801">
    <property type="entry name" value="Esterase-like"/>
</dbReference>
<protein>
    <recommendedName>
        <fullName evidence="3">Esterase</fullName>
    </recommendedName>
</protein>
<reference evidence="1 2" key="1">
    <citation type="submission" date="2020-09" db="EMBL/GenBank/DDBJ databases">
        <title>Eikenella S3660 sp. nov., isolated from a throat swab.</title>
        <authorList>
            <person name="Buhl M."/>
        </authorList>
    </citation>
    <scope>NUCLEOTIDE SEQUENCE [LARGE SCALE GENOMIC DNA]</scope>
    <source>
        <strain evidence="1 2">S3360</strain>
    </source>
</reference>
<evidence type="ECO:0000313" key="1">
    <source>
        <dbReference type="EMBL" id="MBH5329815.1"/>
    </source>
</evidence>
<dbReference type="EMBL" id="JACSGR010000006">
    <property type="protein sequence ID" value="MBH5329815.1"/>
    <property type="molecule type" value="Genomic_DNA"/>
</dbReference>
<evidence type="ECO:0000313" key="2">
    <source>
        <dbReference type="Proteomes" id="UP000768471"/>
    </source>
</evidence>
<keyword evidence="2" id="KW-1185">Reference proteome</keyword>
<accession>A0ABS0NC28</accession>
<gene>
    <name evidence="1" type="ORF">H9Q10_09055</name>
</gene>
<dbReference type="RefSeq" id="WP_197903637.1">
    <property type="nucleotide sequence ID" value="NZ_JACSGR010000006.1"/>
</dbReference>
<dbReference type="InterPro" id="IPR029058">
    <property type="entry name" value="AB_hydrolase_fold"/>
</dbReference>
<comment type="caution">
    <text evidence="1">The sequence shown here is derived from an EMBL/GenBank/DDBJ whole genome shotgun (WGS) entry which is preliminary data.</text>
</comment>
<organism evidence="1 2">
    <name type="scientific">Eikenella glucosivorans</name>
    <dbReference type="NCBI Taxonomy" id="2766967"/>
    <lineage>
        <taxon>Bacteria</taxon>
        <taxon>Pseudomonadati</taxon>
        <taxon>Pseudomonadota</taxon>
        <taxon>Betaproteobacteria</taxon>
        <taxon>Neisseriales</taxon>
        <taxon>Neisseriaceae</taxon>
        <taxon>Eikenella</taxon>
    </lineage>
</organism>